<proteinExistence type="predicted"/>
<dbReference type="Proteomes" id="UP000015106">
    <property type="component" value="Chromosome 6"/>
</dbReference>
<evidence type="ECO:0000256" key="1">
    <source>
        <dbReference type="SAM" id="MobiDB-lite"/>
    </source>
</evidence>
<reference evidence="3" key="1">
    <citation type="journal article" date="2013" name="Nature">
        <title>Draft genome of the wheat A-genome progenitor Triticum urartu.</title>
        <authorList>
            <person name="Ling H.Q."/>
            <person name="Zhao S."/>
            <person name="Liu D."/>
            <person name="Wang J."/>
            <person name="Sun H."/>
            <person name="Zhang C."/>
            <person name="Fan H."/>
            <person name="Li D."/>
            <person name="Dong L."/>
            <person name="Tao Y."/>
            <person name="Gao C."/>
            <person name="Wu H."/>
            <person name="Li Y."/>
            <person name="Cui Y."/>
            <person name="Guo X."/>
            <person name="Zheng S."/>
            <person name="Wang B."/>
            <person name="Yu K."/>
            <person name="Liang Q."/>
            <person name="Yang W."/>
            <person name="Lou X."/>
            <person name="Chen J."/>
            <person name="Feng M."/>
            <person name="Jian J."/>
            <person name="Zhang X."/>
            <person name="Luo G."/>
            <person name="Jiang Y."/>
            <person name="Liu J."/>
            <person name="Wang Z."/>
            <person name="Sha Y."/>
            <person name="Zhang B."/>
            <person name="Wu H."/>
            <person name="Tang D."/>
            <person name="Shen Q."/>
            <person name="Xue P."/>
            <person name="Zou S."/>
            <person name="Wang X."/>
            <person name="Liu X."/>
            <person name="Wang F."/>
            <person name="Yang Y."/>
            <person name="An X."/>
            <person name="Dong Z."/>
            <person name="Zhang K."/>
            <person name="Zhang X."/>
            <person name="Luo M.C."/>
            <person name="Dvorak J."/>
            <person name="Tong Y."/>
            <person name="Wang J."/>
            <person name="Yang H."/>
            <person name="Li Z."/>
            <person name="Wang D."/>
            <person name="Zhang A."/>
            <person name="Wang J."/>
        </authorList>
    </citation>
    <scope>NUCLEOTIDE SEQUENCE</scope>
    <source>
        <strain evidence="3">cv. G1812</strain>
    </source>
</reference>
<gene>
    <name evidence="2" type="primary">LOC125513335</name>
</gene>
<protein>
    <submittedName>
        <fullName evidence="2">Uncharacterized protein</fullName>
    </submittedName>
</protein>
<accession>A0A8R7QQU5</accession>
<sequence>MWDQLAGGSTWIMSAIIHPHPLFDSPLLANLNPPWPPPWPSPPPSPSAPMCSTLGGPLRCGPSREPGPWPRGPAPSGTGPRRPSRRGRGGPSRSARRTPSPGSSPPRRRRPGRRRPTAPRRSGPSTWRSALAGTGGRRRSGQRSRRPALPPRTSSSLCSSTKVKKTLPLELCLGASGLDGGTGFWKRCTSHAMLVLTALCYFQRFLMD</sequence>
<evidence type="ECO:0000313" key="2">
    <source>
        <dbReference type="EnsemblPlants" id="TuG1812G0600001104.01.T02"/>
    </source>
</evidence>
<feature type="compositionally biased region" description="Polar residues" evidence="1">
    <location>
        <begin position="152"/>
        <end position="161"/>
    </location>
</feature>
<organism evidence="2 3">
    <name type="scientific">Triticum urartu</name>
    <name type="common">Red wild einkorn</name>
    <name type="synonym">Crithodium urartu</name>
    <dbReference type="NCBI Taxonomy" id="4572"/>
    <lineage>
        <taxon>Eukaryota</taxon>
        <taxon>Viridiplantae</taxon>
        <taxon>Streptophyta</taxon>
        <taxon>Embryophyta</taxon>
        <taxon>Tracheophyta</taxon>
        <taxon>Spermatophyta</taxon>
        <taxon>Magnoliopsida</taxon>
        <taxon>Liliopsida</taxon>
        <taxon>Poales</taxon>
        <taxon>Poaceae</taxon>
        <taxon>BOP clade</taxon>
        <taxon>Pooideae</taxon>
        <taxon>Triticodae</taxon>
        <taxon>Triticeae</taxon>
        <taxon>Triticinae</taxon>
        <taxon>Triticum</taxon>
    </lineage>
</organism>
<dbReference type="EnsemblPlants" id="TuG1812G0600001104.01.T01">
    <property type="protein sequence ID" value="TuG1812G0600001104.01.T01"/>
    <property type="gene ID" value="TuG1812G0600001104.01"/>
</dbReference>
<dbReference type="EnsemblPlants" id="TuG1812G0600001104.01.T02">
    <property type="protein sequence ID" value="TuG1812G0600001104.01.T02"/>
    <property type="gene ID" value="TuG1812G0600001104.01"/>
</dbReference>
<keyword evidence="3" id="KW-1185">Reference proteome</keyword>
<feature type="region of interest" description="Disordered" evidence="1">
    <location>
        <begin position="38"/>
        <end position="161"/>
    </location>
</feature>
<feature type="compositionally biased region" description="Basic residues" evidence="1">
    <location>
        <begin position="136"/>
        <end position="146"/>
    </location>
</feature>
<reference evidence="2" key="2">
    <citation type="submission" date="2018-03" db="EMBL/GenBank/DDBJ databases">
        <title>The Triticum urartu genome reveals the dynamic nature of wheat genome evolution.</title>
        <authorList>
            <person name="Ling H."/>
            <person name="Ma B."/>
            <person name="Shi X."/>
            <person name="Liu H."/>
            <person name="Dong L."/>
            <person name="Sun H."/>
            <person name="Cao Y."/>
            <person name="Gao Q."/>
            <person name="Zheng S."/>
            <person name="Li Y."/>
            <person name="Yu Y."/>
            <person name="Du H."/>
            <person name="Qi M."/>
            <person name="Li Y."/>
            <person name="Yu H."/>
            <person name="Cui Y."/>
            <person name="Wang N."/>
            <person name="Chen C."/>
            <person name="Wu H."/>
            <person name="Zhao Y."/>
            <person name="Zhang J."/>
            <person name="Li Y."/>
            <person name="Zhou W."/>
            <person name="Zhang B."/>
            <person name="Hu W."/>
            <person name="Eijk M."/>
            <person name="Tang J."/>
            <person name="Witsenboer H."/>
            <person name="Zhao S."/>
            <person name="Li Z."/>
            <person name="Zhang A."/>
            <person name="Wang D."/>
            <person name="Liang C."/>
        </authorList>
    </citation>
    <scope>NUCLEOTIDE SEQUENCE [LARGE SCALE GENOMIC DNA]</scope>
    <source>
        <strain evidence="2">cv. G1812</strain>
    </source>
</reference>
<dbReference type="AlphaFoldDB" id="A0A8R7QQU5"/>
<feature type="compositionally biased region" description="Pro residues" evidence="1">
    <location>
        <begin position="38"/>
        <end position="47"/>
    </location>
</feature>
<feature type="compositionally biased region" description="Basic residues" evidence="1">
    <location>
        <begin position="106"/>
        <end position="118"/>
    </location>
</feature>
<reference evidence="2" key="3">
    <citation type="submission" date="2022-06" db="UniProtKB">
        <authorList>
            <consortium name="EnsemblPlants"/>
        </authorList>
    </citation>
    <scope>IDENTIFICATION</scope>
</reference>
<dbReference type="Gramene" id="TuG1812G0600001104.01.T01">
    <property type="protein sequence ID" value="TuG1812G0600001104.01.T01"/>
    <property type="gene ID" value="TuG1812G0600001104.01"/>
</dbReference>
<feature type="compositionally biased region" description="Low complexity" evidence="1">
    <location>
        <begin position="91"/>
        <end position="101"/>
    </location>
</feature>
<name>A0A8R7QQU5_TRIUA</name>
<evidence type="ECO:0000313" key="3">
    <source>
        <dbReference type="Proteomes" id="UP000015106"/>
    </source>
</evidence>
<dbReference type="Gramene" id="TuG1812G0600001104.01.T02">
    <property type="protein sequence ID" value="TuG1812G0600001104.01.T02"/>
    <property type="gene ID" value="TuG1812G0600001104.01"/>
</dbReference>